<proteinExistence type="predicted"/>
<protein>
    <submittedName>
        <fullName evidence="1 2">Uncharacterized protein</fullName>
    </submittedName>
</protein>
<reference evidence="2" key="3">
    <citation type="submission" date="2015-06" db="UniProtKB">
        <authorList>
            <consortium name="EnsemblMetazoa"/>
        </authorList>
    </citation>
    <scope>IDENTIFICATION</scope>
</reference>
<dbReference type="EMBL" id="KB309090">
    <property type="protein sequence ID" value="ELT95545.1"/>
    <property type="molecule type" value="Genomic_DNA"/>
</dbReference>
<dbReference type="EMBL" id="AMQN01011772">
    <property type="status" value="NOT_ANNOTATED_CDS"/>
    <property type="molecule type" value="Genomic_DNA"/>
</dbReference>
<dbReference type="AlphaFoldDB" id="R7TX44"/>
<organism evidence="1">
    <name type="scientific">Capitella teleta</name>
    <name type="common">Polychaete worm</name>
    <dbReference type="NCBI Taxonomy" id="283909"/>
    <lineage>
        <taxon>Eukaryota</taxon>
        <taxon>Metazoa</taxon>
        <taxon>Spiralia</taxon>
        <taxon>Lophotrochozoa</taxon>
        <taxon>Annelida</taxon>
        <taxon>Polychaeta</taxon>
        <taxon>Sedentaria</taxon>
        <taxon>Scolecida</taxon>
        <taxon>Capitellidae</taxon>
        <taxon>Capitella</taxon>
    </lineage>
</organism>
<sequence length="117" mass="12744">MEFGFHRRHSSKNELRIAACSCFDGNKVCLCCKLGDKSEEELLSTDTQSVTFSKAHYGTTAATTVCSDRSQAGQNPTVGSSSLDSVNASQQNSAWKRGRLRPLKEDKVCENCGSISF</sequence>
<gene>
    <name evidence="1" type="ORF">CAPTEDRAFT_196565</name>
</gene>
<reference evidence="3" key="1">
    <citation type="submission" date="2012-12" db="EMBL/GenBank/DDBJ databases">
        <authorList>
            <person name="Hellsten U."/>
            <person name="Grimwood J."/>
            <person name="Chapman J.A."/>
            <person name="Shapiro H."/>
            <person name="Aerts A."/>
            <person name="Otillar R.P."/>
            <person name="Terry A.Y."/>
            <person name="Boore J.L."/>
            <person name="Simakov O."/>
            <person name="Marletaz F."/>
            <person name="Cho S.-J."/>
            <person name="Edsinger-Gonzales E."/>
            <person name="Havlak P."/>
            <person name="Kuo D.-H."/>
            <person name="Larsson T."/>
            <person name="Lv J."/>
            <person name="Arendt D."/>
            <person name="Savage R."/>
            <person name="Osoegawa K."/>
            <person name="de Jong P."/>
            <person name="Lindberg D.R."/>
            <person name="Seaver E.C."/>
            <person name="Weisblat D.A."/>
            <person name="Putnam N.H."/>
            <person name="Grigoriev I.V."/>
            <person name="Rokhsar D.S."/>
        </authorList>
    </citation>
    <scope>NUCLEOTIDE SEQUENCE</scope>
    <source>
        <strain evidence="3">I ESC-2004</strain>
    </source>
</reference>
<name>R7TX44_CAPTE</name>
<dbReference type="Proteomes" id="UP000014760">
    <property type="component" value="Unassembled WGS sequence"/>
</dbReference>
<evidence type="ECO:0000313" key="2">
    <source>
        <dbReference type="EnsemblMetazoa" id="CapteP196565"/>
    </source>
</evidence>
<dbReference type="HOGENOM" id="CLU_2087102_0_0_1"/>
<evidence type="ECO:0000313" key="3">
    <source>
        <dbReference type="Proteomes" id="UP000014760"/>
    </source>
</evidence>
<keyword evidence="3" id="KW-1185">Reference proteome</keyword>
<accession>R7TX44</accession>
<reference evidence="1 3" key="2">
    <citation type="journal article" date="2013" name="Nature">
        <title>Insights into bilaterian evolution from three spiralian genomes.</title>
        <authorList>
            <person name="Simakov O."/>
            <person name="Marletaz F."/>
            <person name="Cho S.J."/>
            <person name="Edsinger-Gonzales E."/>
            <person name="Havlak P."/>
            <person name="Hellsten U."/>
            <person name="Kuo D.H."/>
            <person name="Larsson T."/>
            <person name="Lv J."/>
            <person name="Arendt D."/>
            <person name="Savage R."/>
            <person name="Osoegawa K."/>
            <person name="de Jong P."/>
            <person name="Grimwood J."/>
            <person name="Chapman J.A."/>
            <person name="Shapiro H."/>
            <person name="Aerts A."/>
            <person name="Otillar R.P."/>
            <person name="Terry A.Y."/>
            <person name="Boore J.L."/>
            <person name="Grigoriev I.V."/>
            <person name="Lindberg D.R."/>
            <person name="Seaver E.C."/>
            <person name="Weisblat D.A."/>
            <person name="Putnam N.H."/>
            <person name="Rokhsar D.S."/>
        </authorList>
    </citation>
    <scope>NUCLEOTIDE SEQUENCE</scope>
    <source>
        <strain evidence="1 3">I ESC-2004</strain>
    </source>
</reference>
<dbReference type="EnsemblMetazoa" id="CapteT196565">
    <property type="protein sequence ID" value="CapteP196565"/>
    <property type="gene ID" value="CapteG196565"/>
</dbReference>
<evidence type="ECO:0000313" key="1">
    <source>
        <dbReference type="EMBL" id="ELT95545.1"/>
    </source>
</evidence>